<dbReference type="InterPro" id="IPR036365">
    <property type="entry name" value="PGBD-like_sf"/>
</dbReference>
<evidence type="ECO:0000259" key="3">
    <source>
        <dbReference type="SMART" id="SM00701"/>
    </source>
</evidence>
<dbReference type="InterPro" id="IPR002502">
    <property type="entry name" value="Amidase_domain"/>
</dbReference>
<dbReference type="PANTHER" id="PTHR11022:SF41">
    <property type="entry name" value="PEPTIDOGLYCAN-RECOGNITION PROTEIN LC-RELATED"/>
    <property type="match status" value="1"/>
</dbReference>
<dbReference type="InterPro" id="IPR015510">
    <property type="entry name" value="PGRP"/>
</dbReference>
<dbReference type="GO" id="GO:0009253">
    <property type="term" value="P:peptidoglycan catabolic process"/>
    <property type="evidence" value="ECO:0007669"/>
    <property type="project" value="InterPro"/>
</dbReference>
<dbReference type="InterPro" id="IPR006619">
    <property type="entry name" value="PGRP_domain_met/bac"/>
</dbReference>
<keyword evidence="5" id="KW-1185">Reference proteome</keyword>
<dbReference type="GO" id="GO:0008270">
    <property type="term" value="F:zinc ion binding"/>
    <property type="evidence" value="ECO:0007669"/>
    <property type="project" value="InterPro"/>
</dbReference>
<accession>A0A1T4P3N9</accession>
<comment type="similarity">
    <text evidence="1">Belongs to the N-acetylmuramoyl-L-alanine amidase 2 family.</text>
</comment>
<sequence>MLRGMVDIISRSEWGARAPRSRQTTSWSARTEFIVHYSAGPPSQTPRQIQAFHMDSNGWSDVGYNFLIDTDGKIYEGRGWLVVGAHATGHNTSGIGACFIGGNGDATPATRKAIRALYDEANRKAGRTLKIRGHRDVGSTDCPGDDLYAWVRDGMPADGAGEADGGGGGSGGGGQVPPWPGVYLSYPPITRHPAVSTWQGRMRERGWSLTVDGAYGARSRSVCSAFQREKGLTVDGIVGPDTWRVAWTAPIT</sequence>
<feature type="domain" description="Peptidoglycan recognition protein family" evidence="3">
    <location>
        <begin position="6"/>
        <end position="138"/>
    </location>
</feature>
<organism evidence="4 5">
    <name type="scientific">Marinactinospora thermotolerans DSM 45154</name>
    <dbReference type="NCBI Taxonomy" id="1122192"/>
    <lineage>
        <taxon>Bacteria</taxon>
        <taxon>Bacillati</taxon>
        <taxon>Actinomycetota</taxon>
        <taxon>Actinomycetes</taxon>
        <taxon>Streptosporangiales</taxon>
        <taxon>Nocardiopsidaceae</taxon>
        <taxon>Marinactinospora</taxon>
    </lineage>
</organism>
<gene>
    <name evidence="4" type="ORF">SAMN02745673_01613</name>
</gene>
<proteinExistence type="inferred from homology"/>
<dbReference type="PANTHER" id="PTHR11022">
    <property type="entry name" value="PEPTIDOGLYCAN RECOGNITION PROTEIN"/>
    <property type="match status" value="1"/>
</dbReference>
<dbReference type="GO" id="GO:0008745">
    <property type="term" value="F:N-acetylmuramoyl-L-alanine amidase activity"/>
    <property type="evidence" value="ECO:0007669"/>
    <property type="project" value="InterPro"/>
</dbReference>
<dbReference type="SMART" id="SM00701">
    <property type="entry name" value="PGRP"/>
    <property type="match status" value="1"/>
</dbReference>
<dbReference type="InterPro" id="IPR036505">
    <property type="entry name" value="Amidase/PGRP_sf"/>
</dbReference>
<reference evidence="4 5" key="1">
    <citation type="submission" date="2017-02" db="EMBL/GenBank/DDBJ databases">
        <authorList>
            <person name="Peterson S.W."/>
        </authorList>
    </citation>
    <scope>NUCLEOTIDE SEQUENCE [LARGE SCALE GENOMIC DNA]</scope>
    <source>
        <strain evidence="4 5">DSM 45154</strain>
    </source>
</reference>
<dbReference type="SUPFAM" id="SSF55846">
    <property type="entry name" value="N-acetylmuramoyl-L-alanine amidase-like"/>
    <property type="match status" value="1"/>
</dbReference>
<dbReference type="Gene3D" id="1.10.101.10">
    <property type="entry name" value="PGBD-like superfamily/PGBD"/>
    <property type="match status" value="1"/>
</dbReference>
<dbReference type="Gene3D" id="3.40.80.10">
    <property type="entry name" value="Peptidoglycan recognition protein-like"/>
    <property type="match status" value="1"/>
</dbReference>
<feature type="domain" description="N-acetylmuramoyl-L-alanine amidase" evidence="2">
    <location>
        <begin position="16"/>
        <end position="144"/>
    </location>
</feature>
<dbReference type="InterPro" id="IPR002477">
    <property type="entry name" value="Peptidoglycan-bd-like"/>
</dbReference>
<dbReference type="SMART" id="SM00644">
    <property type="entry name" value="Ami_2"/>
    <property type="match status" value="1"/>
</dbReference>
<dbReference type="Pfam" id="PF01471">
    <property type="entry name" value="PG_binding_1"/>
    <property type="match status" value="1"/>
</dbReference>
<evidence type="ECO:0000313" key="4">
    <source>
        <dbReference type="EMBL" id="SJZ86042.1"/>
    </source>
</evidence>
<evidence type="ECO:0000259" key="2">
    <source>
        <dbReference type="SMART" id="SM00644"/>
    </source>
</evidence>
<dbReference type="Proteomes" id="UP000190637">
    <property type="component" value="Unassembled WGS sequence"/>
</dbReference>
<dbReference type="InterPro" id="IPR036366">
    <property type="entry name" value="PGBDSf"/>
</dbReference>
<evidence type="ECO:0000313" key="5">
    <source>
        <dbReference type="Proteomes" id="UP000190637"/>
    </source>
</evidence>
<evidence type="ECO:0000256" key="1">
    <source>
        <dbReference type="ARBA" id="ARBA00007553"/>
    </source>
</evidence>
<protein>
    <submittedName>
        <fullName evidence="4">Putative peptidoglycan-binding domain-containing protein</fullName>
    </submittedName>
</protein>
<dbReference type="Pfam" id="PF01510">
    <property type="entry name" value="Amidase_2"/>
    <property type="match status" value="1"/>
</dbReference>
<dbReference type="CDD" id="cd06583">
    <property type="entry name" value="PGRP"/>
    <property type="match status" value="1"/>
</dbReference>
<dbReference type="EMBL" id="FUWS01000004">
    <property type="protein sequence ID" value="SJZ86042.1"/>
    <property type="molecule type" value="Genomic_DNA"/>
</dbReference>
<name>A0A1T4P3N9_9ACTN</name>
<dbReference type="AlphaFoldDB" id="A0A1T4P3N9"/>
<dbReference type="SUPFAM" id="SSF47090">
    <property type="entry name" value="PGBD-like"/>
    <property type="match status" value="1"/>
</dbReference>
<dbReference type="STRING" id="1122192.SAMN02745673_01613"/>